<dbReference type="Proteomes" id="UP000015101">
    <property type="component" value="Unassembled WGS sequence"/>
</dbReference>
<gene>
    <name evidence="3" type="primary">20203294</name>
    <name evidence="2" type="ORF">HELRODRAFT_170631</name>
</gene>
<dbReference type="FunCoup" id="T1F395">
    <property type="interactions" value="747"/>
</dbReference>
<dbReference type="GO" id="GO:0019239">
    <property type="term" value="F:deaminase activity"/>
    <property type="evidence" value="ECO:0000318"/>
    <property type="project" value="GO_Central"/>
</dbReference>
<dbReference type="eggNOG" id="KOG2317">
    <property type="taxonomic scope" value="Eukaryota"/>
</dbReference>
<dbReference type="EnsemblMetazoa" id="HelroT170631">
    <property type="protein sequence ID" value="HelroP170631"/>
    <property type="gene ID" value="HelroG170631"/>
</dbReference>
<evidence type="ECO:0000313" key="2">
    <source>
        <dbReference type="EMBL" id="ESO07303.1"/>
    </source>
</evidence>
<dbReference type="GO" id="GO:0005739">
    <property type="term" value="C:mitochondrion"/>
    <property type="evidence" value="ECO:0000318"/>
    <property type="project" value="GO_Central"/>
</dbReference>
<dbReference type="CTD" id="20203294"/>
<reference evidence="4" key="1">
    <citation type="submission" date="2012-12" db="EMBL/GenBank/DDBJ databases">
        <authorList>
            <person name="Hellsten U."/>
            <person name="Grimwood J."/>
            <person name="Chapman J.A."/>
            <person name="Shapiro H."/>
            <person name="Aerts A."/>
            <person name="Otillar R.P."/>
            <person name="Terry A.Y."/>
            <person name="Boore J.L."/>
            <person name="Simakov O."/>
            <person name="Marletaz F."/>
            <person name="Cho S.-J."/>
            <person name="Edsinger-Gonzales E."/>
            <person name="Havlak P."/>
            <person name="Kuo D.-H."/>
            <person name="Larsson T."/>
            <person name="Lv J."/>
            <person name="Arendt D."/>
            <person name="Savage R."/>
            <person name="Osoegawa K."/>
            <person name="de Jong P."/>
            <person name="Lindberg D.R."/>
            <person name="Seaver E.C."/>
            <person name="Weisblat D.A."/>
            <person name="Putnam N.H."/>
            <person name="Grigoriev I.V."/>
            <person name="Rokhsar D.S."/>
        </authorList>
    </citation>
    <scope>NUCLEOTIDE SEQUENCE</scope>
</reference>
<dbReference type="InParanoid" id="T1F395"/>
<dbReference type="GeneID" id="20203294"/>
<dbReference type="FunFam" id="3.30.1330.40:FF:000001">
    <property type="entry name" value="L-PSP family endoribonuclease"/>
    <property type="match status" value="1"/>
</dbReference>
<dbReference type="RefSeq" id="XP_009014681.1">
    <property type="nucleotide sequence ID" value="XM_009016433.1"/>
</dbReference>
<accession>T1F395</accession>
<dbReference type="AlphaFoldDB" id="T1F395"/>
<evidence type="ECO:0000256" key="1">
    <source>
        <dbReference type="ARBA" id="ARBA00010552"/>
    </source>
</evidence>
<dbReference type="EMBL" id="KB096222">
    <property type="protein sequence ID" value="ESO07303.1"/>
    <property type="molecule type" value="Genomic_DNA"/>
</dbReference>
<dbReference type="CDD" id="cd00448">
    <property type="entry name" value="YjgF_YER057c_UK114_family"/>
    <property type="match status" value="1"/>
</dbReference>
<evidence type="ECO:0000313" key="3">
    <source>
        <dbReference type="EnsemblMetazoa" id="HelroP170631"/>
    </source>
</evidence>
<dbReference type="PROSITE" id="PS01094">
    <property type="entry name" value="UPF0076"/>
    <property type="match status" value="1"/>
</dbReference>
<dbReference type="InterPro" id="IPR006175">
    <property type="entry name" value="YjgF/YER057c/UK114"/>
</dbReference>
<dbReference type="Pfam" id="PF01042">
    <property type="entry name" value="Ribonuc_L-PSP"/>
    <property type="match status" value="1"/>
</dbReference>
<organism evidence="3 4">
    <name type="scientific">Helobdella robusta</name>
    <name type="common">Californian leech</name>
    <dbReference type="NCBI Taxonomy" id="6412"/>
    <lineage>
        <taxon>Eukaryota</taxon>
        <taxon>Metazoa</taxon>
        <taxon>Spiralia</taxon>
        <taxon>Lophotrochozoa</taxon>
        <taxon>Annelida</taxon>
        <taxon>Clitellata</taxon>
        <taxon>Hirudinea</taxon>
        <taxon>Rhynchobdellida</taxon>
        <taxon>Glossiphoniidae</taxon>
        <taxon>Helobdella</taxon>
    </lineage>
</organism>
<dbReference type="NCBIfam" id="TIGR00004">
    <property type="entry name" value="Rid family detoxifying hydrolase"/>
    <property type="match status" value="1"/>
</dbReference>
<dbReference type="PANTHER" id="PTHR11803:SF39">
    <property type="entry name" value="2-IMINOBUTANOATE_2-IMINOPROPANOATE DEAMINASE"/>
    <property type="match status" value="1"/>
</dbReference>
<dbReference type="PANTHER" id="PTHR11803">
    <property type="entry name" value="2-IMINOBUTANOATE/2-IMINOPROPANOATE DEAMINASE RIDA"/>
    <property type="match status" value="1"/>
</dbReference>
<dbReference type="HOGENOM" id="CLU_100715_7_1_1"/>
<dbReference type="Gene3D" id="3.30.1330.40">
    <property type="entry name" value="RutC-like"/>
    <property type="match status" value="1"/>
</dbReference>
<dbReference type="EMBL" id="AMQM01003615">
    <property type="status" value="NOT_ANNOTATED_CDS"/>
    <property type="molecule type" value="Genomic_DNA"/>
</dbReference>
<reference evidence="3" key="3">
    <citation type="submission" date="2015-06" db="UniProtKB">
        <authorList>
            <consortium name="EnsemblMetazoa"/>
        </authorList>
    </citation>
    <scope>IDENTIFICATION</scope>
</reference>
<dbReference type="OMA" id="VKLNIFM"/>
<dbReference type="OrthoDB" id="309640at2759"/>
<dbReference type="KEGG" id="hro:HELRODRAFT_170631"/>
<dbReference type="STRING" id="6412.T1F395"/>
<sequence length="146" mass="15842">MASSNSCISRIFSPDIPKPRAPYSQAVVANQTVYVSGLVGLDPKSEKLADGGIEGETNQALINLGHVLTAAGTDYGNVVKVTILLKDIKDWPTVNNIYAKYFIPDRLPARCAYEVSNLPLQAKIEIEATALTGKVVEVPQLQREMK</sequence>
<comment type="similarity">
    <text evidence="1">Belongs to the RutC family.</text>
</comment>
<protein>
    <submittedName>
        <fullName evidence="2 3">Uncharacterized protein</fullName>
    </submittedName>
</protein>
<dbReference type="InterPro" id="IPR035959">
    <property type="entry name" value="RutC-like_sf"/>
</dbReference>
<dbReference type="GO" id="GO:0005829">
    <property type="term" value="C:cytosol"/>
    <property type="evidence" value="ECO:0000318"/>
    <property type="project" value="GO_Central"/>
</dbReference>
<dbReference type="SUPFAM" id="SSF55298">
    <property type="entry name" value="YjgF-like"/>
    <property type="match status" value="1"/>
</dbReference>
<dbReference type="InterPro" id="IPR019897">
    <property type="entry name" value="RidA_CS"/>
</dbReference>
<dbReference type="GO" id="GO:0006402">
    <property type="term" value="P:mRNA catabolic process"/>
    <property type="evidence" value="ECO:0000318"/>
    <property type="project" value="GO_Central"/>
</dbReference>
<proteinExistence type="inferred from homology"/>
<reference evidence="2 4" key="2">
    <citation type="journal article" date="2013" name="Nature">
        <title>Insights into bilaterian evolution from three spiralian genomes.</title>
        <authorList>
            <person name="Simakov O."/>
            <person name="Marletaz F."/>
            <person name="Cho S.J."/>
            <person name="Edsinger-Gonzales E."/>
            <person name="Havlak P."/>
            <person name="Hellsten U."/>
            <person name="Kuo D.H."/>
            <person name="Larsson T."/>
            <person name="Lv J."/>
            <person name="Arendt D."/>
            <person name="Savage R."/>
            <person name="Osoegawa K."/>
            <person name="de Jong P."/>
            <person name="Grimwood J."/>
            <person name="Chapman J.A."/>
            <person name="Shapiro H."/>
            <person name="Aerts A."/>
            <person name="Otillar R.P."/>
            <person name="Terry A.Y."/>
            <person name="Boore J.L."/>
            <person name="Grigoriev I.V."/>
            <person name="Lindberg D.R."/>
            <person name="Seaver E.C."/>
            <person name="Weisblat D.A."/>
            <person name="Putnam N.H."/>
            <person name="Rokhsar D.S."/>
        </authorList>
    </citation>
    <scope>NUCLEOTIDE SEQUENCE</scope>
</reference>
<evidence type="ECO:0000313" key="4">
    <source>
        <dbReference type="Proteomes" id="UP000015101"/>
    </source>
</evidence>
<keyword evidence="4" id="KW-1185">Reference proteome</keyword>
<dbReference type="InterPro" id="IPR006056">
    <property type="entry name" value="RidA"/>
</dbReference>
<dbReference type="GO" id="GO:0017148">
    <property type="term" value="P:negative regulation of translation"/>
    <property type="evidence" value="ECO:0000318"/>
    <property type="project" value="GO_Central"/>
</dbReference>
<name>T1F395_HELRO</name>